<proteinExistence type="predicted"/>
<protein>
    <submittedName>
        <fullName evidence="2">Uncharacterized protein</fullName>
    </submittedName>
</protein>
<evidence type="ECO:0000256" key="1">
    <source>
        <dbReference type="SAM" id="Phobius"/>
    </source>
</evidence>
<sequence>MLPASVTWWQSRIGPVPFSTRGLAFLLNRRLFSKFLGVSASLIFSAAAACSFRRL</sequence>
<dbReference type="EMBL" id="AMZH03003547">
    <property type="protein sequence ID" value="RRT71992.1"/>
    <property type="molecule type" value="Genomic_DNA"/>
</dbReference>
<reference evidence="2 3" key="1">
    <citation type="journal article" date="2014" name="Agronomy (Basel)">
        <title>A Draft Genome Sequence for Ensete ventricosum, the Drought-Tolerant Tree Against Hunger.</title>
        <authorList>
            <person name="Harrison J."/>
            <person name="Moore K.A."/>
            <person name="Paszkiewicz K."/>
            <person name="Jones T."/>
            <person name="Grant M."/>
            <person name="Ambacheew D."/>
            <person name="Muzemil S."/>
            <person name="Studholme D.J."/>
        </authorList>
    </citation>
    <scope>NUCLEOTIDE SEQUENCE [LARGE SCALE GENOMIC DNA]</scope>
</reference>
<evidence type="ECO:0000313" key="3">
    <source>
        <dbReference type="Proteomes" id="UP000287651"/>
    </source>
</evidence>
<comment type="caution">
    <text evidence="2">The sequence shown here is derived from an EMBL/GenBank/DDBJ whole genome shotgun (WGS) entry which is preliminary data.</text>
</comment>
<name>A0A427A6W5_ENSVE</name>
<organism evidence="2 3">
    <name type="scientific">Ensete ventricosum</name>
    <name type="common">Abyssinian banana</name>
    <name type="synonym">Musa ensete</name>
    <dbReference type="NCBI Taxonomy" id="4639"/>
    <lineage>
        <taxon>Eukaryota</taxon>
        <taxon>Viridiplantae</taxon>
        <taxon>Streptophyta</taxon>
        <taxon>Embryophyta</taxon>
        <taxon>Tracheophyta</taxon>
        <taxon>Spermatophyta</taxon>
        <taxon>Magnoliopsida</taxon>
        <taxon>Liliopsida</taxon>
        <taxon>Zingiberales</taxon>
        <taxon>Musaceae</taxon>
        <taxon>Ensete</taxon>
    </lineage>
</organism>
<evidence type="ECO:0000313" key="2">
    <source>
        <dbReference type="EMBL" id="RRT71992.1"/>
    </source>
</evidence>
<feature type="transmembrane region" description="Helical" evidence="1">
    <location>
        <begin position="31"/>
        <end position="52"/>
    </location>
</feature>
<dbReference type="Proteomes" id="UP000287651">
    <property type="component" value="Unassembled WGS sequence"/>
</dbReference>
<gene>
    <name evidence="2" type="ORF">B296_00005739</name>
</gene>
<keyword evidence="1" id="KW-1133">Transmembrane helix</keyword>
<accession>A0A427A6W5</accession>
<keyword evidence="1" id="KW-0472">Membrane</keyword>
<dbReference type="AlphaFoldDB" id="A0A427A6W5"/>
<keyword evidence="1" id="KW-0812">Transmembrane</keyword>